<dbReference type="InterPro" id="IPR025661">
    <property type="entry name" value="Pept_asp_AS"/>
</dbReference>
<dbReference type="InterPro" id="IPR000668">
    <property type="entry name" value="Peptidase_C1A_C"/>
</dbReference>
<gene>
    <name evidence="4" type="ORF">OUZ56_014414</name>
</gene>
<dbReference type="InterPro" id="IPR013128">
    <property type="entry name" value="Peptidase_C1A"/>
</dbReference>
<reference evidence="4 5" key="1">
    <citation type="journal article" date="2023" name="Nucleic Acids Res.">
        <title>The hologenome of Daphnia magna reveals possible DNA methylation and microbiome-mediated evolution of the host genome.</title>
        <authorList>
            <person name="Chaturvedi A."/>
            <person name="Li X."/>
            <person name="Dhandapani V."/>
            <person name="Marshall H."/>
            <person name="Kissane S."/>
            <person name="Cuenca-Cambronero M."/>
            <person name="Asole G."/>
            <person name="Calvet F."/>
            <person name="Ruiz-Romero M."/>
            <person name="Marangio P."/>
            <person name="Guigo R."/>
            <person name="Rago D."/>
            <person name="Mirbahai L."/>
            <person name="Eastwood N."/>
            <person name="Colbourne J.K."/>
            <person name="Zhou J."/>
            <person name="Mallon E."/>
            <person name="Orsini L."/>
        </authorList>
    </citation>
    <scope>NUCLEOTIDE SEQUENCE [LARGE SCALE GENOMIC DNA]</scope>
    <source>
        <strain evidence="4">LRV0_1</strain>
    </source>
</reference>
<organism evidence="4 5">
    <name type="scientific">Daphnia magna</name>
    <dbReference type="NCBI Taxonomy" id="35525"/>
    <lineage>
        <taxon>Eukaryota</taxon>
        <taxon>Metazoa</taxon>
        <taxon>Ecdysozoa</taxon>
        <taxon>Arthropoda</taxon>
        <taxon>Crustacea</taxon>
        <taxon>Branchiopoda</taxon>
        <taxon>Diplostraca</taxon>
        <taxon>Cladocera</taxon>
        <taxon>Anomopoda</taxon>
        <taxon>Daphniidae</taxon>
        <taxon>Daphnia</taxon>
    </lineage>
</organism>
<dbReference type="InterPro" id="IPR039417">
    <property type="entry name" value="Peptidase_C1A_papain-like"/>
</dbReference>
<comment type="similarity">
    <text evidence="1">Belongs to the peptidase C1 family.</text>
</comment>
<dbReference type="PANTHER" id="PTHR12411">
    <property type="entry name" value="CYSTEINE PROTEASE FAMILY C1-RELATED"/>
    <property type="match status" value="1"/>
</dbReference>
<dbReference type="SUPFAM" id="SSF54001">
    <property type="entry name" value="Cysteine proteinases"/>
    <property type="match status" value="1"/>
</dbReference>
<dbReference type="Proteomes" id="UP001234178">
    <property type="component" value="Unassembled WGS sequence"/>
</dbReference>
<dbReference type="PRINTS" id="PR00705">
    <property type="entry name" value="PAPAIN"/>
</dbReference>
<dbReference type="Pfam" id="PF00112">
    <property type="entry name" value="Peptidase_C1"/>
    <property type="match status" value="1"/>
</dbReference>
<dbReference type="Gene3D" id="3.90.70.10">
    <property type="entry name" value="Cysteine proteinases"/>
    <property type="match status" value="1"/>
</dbReference>
<dbReference type="SMART" id="SM00848">
    <property type="entry name" value="Inhibitor_I29"/>
    <property type="match status" value="1"/>
</dbReference>
<evidence type="ECO:0000259" key="2">
    <source>
        <dbReference type="SMART" id="SM00645"/>
    </source>
</evidence>
<dbReference type="SMART" id="SM00645">
    <property type="entry name" value="Pept_C1"/>
    <property type="match status" value="1"/>
</dbReference>
<evidence type="ECO:0000313" key="4">
    <source>
        <dbReference type="EMBL" id="KAK4025341.1"/>
    </source>
</evidence>
<dbReference type="InterPro" id="IPR013201">
    <property type="entry name" value="Prot_inhib_I29"/>
</dbReference>
<feature type="domain" description="Peptidase C1A papain C-terminal" evidence="2">
    <location>
        <begin position="223"/>
        <end position="438"/>
    </location>
</feature>
<name>A0ABR0AJP6_9CRUS</name>
<evidence type="ECO:0000259" key="3">
    <source>
        <dbReference type="SMART" id="SM00848"/>
    </source>
</evidence>
<dbReference type="CDD" id="cd02248">
    <property type="entry name" value="Peptidase_C1A"/>
    <property type="match status" value="1"/>
</dbReference>
<keyword evidence="5" id="KW-1185">Reference proteome</keyword>
<protein>
    <submittedName>
        <fullName evidence="4">Uncharacterized protein</fullName>
    </submittedName>
</protein>
<evidence type="ECO:0000256" key="1">
    <source>
        <dbReference type="ARBA" id="ARBA00008455"/>
    </source>
</evidence>
<dbReference type="PROSITE" id="PS00640">
    <property type="entry name" value="THIOL_PROTEASE_ASN"/>
    <property type="match status" value="1"/>
</dbReference>
<comment type="caution">
    <text evidence="4">The sequence shown here is derived from an EMBL/GenBank/DDBJ whole genome shotgun (WGS) entry which is preliminary data.</text>
</comment>
<dbReference type="Pfam" id="PF08246">
    <property type="entry name" value="Inhibitor_I29"/>
    <property type="match status" value="1"/>
</dbReference>
<sequence length="439" mass="49431">MIRHPFLLQDLLQVTTSNDGHPFPRSVSRMLQNLSVSDLSNREKRKKKRVFVYCRRVFLKLLQQRASFAVQLCCKVASTVAMKLVTVYLLSLFAFFVIISASPDDADDEEMVRFKEFKRRNKKRYNGPLERVHFKRWKKRRAAIRRHNNGTSSGRRSSFRMADNLFADQSEEEWETYLLGVTIPEEFIANQEEVSEQVETTTVDAEIGGNLVAEIIEADDRQTAPSLDLRKNPCMPPVKFQSPCGGCWAFIATTAVEYQTCTSRTNRTALTLSEQQLIDCSGSYGTKGCNGGFYSQAWDYIMAIGGLATNVTYPYRAAAGTCQFTKGITPTAGRVSRYAYLAKNETTILNALRRGPVAVSIVANTKFILYSSGIFDDETCKSGTLNHGAVLVGYGRANGTDYWIVRNSWGTSWGQNGYIFMKRNVNMCRLAEYAFLATV</sequence>
<dbReference type="InterPro" id="IPR038765">
    <property type="entry name" value="Papain-like_cys_pep_sf"/>
</dbReference>
<accession>A0ABR0AJP6</accession>
<dbReference type="EMBL" id="JAOYFB010000038">
    <property type="protein sequence ID" value="KAK4025341.1"/>
    <property type="molecule type" value="Genomic_DNA"/>
</dbReference>
<feature type="domain" description="Cathepsin propeptide inhibitor" evidence="3">
    <location>
        <begin position="114"/>
        <end position="174"/>
    </location>
</feature>
<evidence type="ECO:0000313" key="5">
    <source>
        <dbReference type="Proteomes" id="UP001234178"/>
    </source>
</evidence>
<proteinExistence type="inferred from homology"/>